<dbReference type="EMBL" id="PQIB02000015">
    <property type="protein sequence ID" value="RLM65260.1"/>
    <property type="molecule type" value="Genomic_DNA"/>
</dbReference>
<feature type="compositionally biased region" description="Gly residues" evidence="1">
    <location>
        <begin position="1"/>
        <end position="10"/>
    </location>
</feature>
<comment type="caution">
    <text evidence="2">The sequence shown here is derived from an EMBL/GenBank/DDBJ whole genome shotgun (WGS) entry which is preliminary data.</text>
</comment>
<name>A0A3L6PYN2_PANMI</name>
<accession>A0A3L6PYN2</accession>
<evidence type="ECO:0000313" key="3">
    <source>
        <dbReference type="Proteomes" id="UP000275267"/>
    </source>
</evidence>
<sequence length="166" mass="17483">MEEPSVGGGAAAADPASGGGTGPGASPWRKATPPPAASAETAVMGAESWPALEEARQKAALESPAKAGPGNAWWRLRKGAAPQGSPPPPPPSQARRPLRLMHHVRVLCSGKENHDSCELTAGWLVGHTFLPVKAATTVSLLPLFRHYKSSSVSSHKLHRRVKWRNS</sequence>
<reference evidence="3" key="1">
    <citation type="journal article" date="2019" name="Nat. Commun.">
        <title>The genome of broomcorn millet.</title>
        <authorList>
            <person name="Zou C."/>
            <person name="Miki D."/>
            <person name="Li D."/>
            <person name="Tang Q."/>
            <person name="Xiao L."/>
            <person name="Rajput S."/>
            <person name="Deng P."/>
            <person name="Jia W."/>
            <person name="Huang R."/>
            <person name="Zhang M."/>
            <person name="Sun Y."/>
            <person name="Hu J."/>
            <person name="Fu X."/>
            <person name="Schnable P.S."/>
            <person name="Li F."/>
            <person name="Zhang H."/>
            <person name="Feng B."/>
            <person name="Zhu X."/>
            <person name="Liu R."/>
            <person name="Schnable J.C."/>
            <person name="Zhu J.-K."/>
            <person name="Zhang H."/>
        </authorList>
    </citation>
    <scope>NUCLEOTIDE SEQUENCE [LARGE SCALE GENOMIC DNA]</scope>
</reference>
<evidence type="ECO:0000256" key="1">
    <source>
        <dbReference type="SAM" id="MobiDB-lite"/>
    </source>
</evidence>
<proteinExistence type="predicted"/>
<dbReference type="AlphaFoldDB" id="A0A3L6PYN2"/>
<feature type="region of interest" description="Disordered" evidence="1">
    <location>
        <begin position="1"/>
        <end position="96"/>
    </location>
</feature>
<evidence type="ECO:0000313" key="2">
    <source>
        <dbReference type="EMBL" id="RLM65260.1"/>
    </source>
</evidence>
<keyword evidence="3" id="KW-1185">Reference proteome</keyword>
<gene>
    <name evidence="2" type="ORF">C2845_PM16G20310</name>
</gene>
<protein>
    <submittedName>
        <fullName evidence="2">Uncharacterized protein</fullName>
    </submittedName>
</protein>
<organism evidence="2 3">
    <name type="scientific">Panicum miliaceum</name>
    <name type="common">Proso millet</name>
    <name type="synonym">Broomcorn millet</name>
    <dbReference type="NCBI Taxonomy" id="4540"/>
    <lineage>
        <taxon>Eukaryota</taxon>
        <taxon>Viridiplantae</taxon>
        <taxon>Streptophyta</taxon>
        <taxon>Embryophyta</taxon>
        <taxon>Tracheophyta</taxon>
        <taxon>Spermatophyta</taxon>
        <taxon>Magnoliopsida</taxon>
        <taxon>Liliopsida</taxon>
        <taxon>Poales</taxon>
        <taxon>Poaceae</taxon>
        <taxon>PACMAD clade</taxon>
        <taxon>Panicoideae</taxon>
        <taxon>Panicodae</taxon>
        <taxon>Paniceae</taxon>
        <taxon>Panicinae</taxon>
        <taxon>Panicum</taxon>
        <taxon>Panicum sect. Panicum</taxon>
    </lineage>
</organism>
<dbReference type="Proteomes" id="UP000275267">
    <property type="component" value="Unassembled WGS sequence"/>
</dbReference>
<dbReference type="STRING" id="4540.A0A3L6PYN2"/>